<dbReference type="AlphaFoldDB" id="A0A2U1TFP9"/>
<feature type="domain" description="YncI copper-binding" evidence="4">
    <location>
        <begin position="33"/>
        <end position="180"/>
    </location>
</feature>
<dbReference type="Proteomes" id="UP000244962">
    <property type="component" value="Unassembled WGS sequence"/>
</dbReference>
<accession>A0A2U1TFP9</accession>
<protein>
    <submittedName>
        <fullName evidence="5">Nuclear export factor GLE1</fullName>
    </submittedName>
</protein>
<evidence type="ECO:0000256" key="3">
    <source>
        <dbReference type="SAM" id="SignalP"/>
    </source>
</evidence>
<dbReference type="InterPro" id="IPR012533">
    <property type="entry name" value="YcnI-copper_dom"/>
</dbReference>
<feature type="chain" id="PRO_5039003961" evidence="3">
    <location>
        <begin position="26"/>
        <end position="251"/>
    </location>
</feature>
<feature type="signal peptide" evidence="3">
    <location>
        <begin position="1"/>
        <end position="25"/>
    </location>
</feature>
<feature type="compositionally biased region" description="Low complexity" evidence="1">
    <location>
        <begin position="188"/>
        <end position="201"/>
    </location>
</feature>
<proteinExistence type="predicted"/>
<comment type="caution">
    <text evidence="5">The sequence shown here is derived from an EMBL/GenBank/DDBJ whole genome shotgun (WGS) entry which is preliminary data.</text>
</comment>
<name>A0A2U1TFP9_9MICO</name>
<feature type="region of interest" description="Disordered" evidence="1">
    <location>
        <begin position="188"/>
        <end position="209"/>
    </location>
</feature>
<gene>
    <name evidence="5" type="ORF">DF223_04525</name>
</gene>
<organism evidence="5 6">
    <name type="scientific">Mycetocola zhujimingii</name>
    <dbReference type="NCBI Taxonomy" id="2079792"/>
    <lineage>
        <taxon>Bacteria</taxon>
        <taxon>Bacillati</taxon>
        <taxon>Actinomycetota</taxon>
        <taxon>Actinomycetes</taxon>
        <taxon>Micrococcales</taxon>
        <taxon>Microbacteriaceae</taxon>
        <taxon>Mycetocola</taxon>
    </lineage>
</organism>
<keyword evidence="2" id="KW-0812">Transmembrane</keyword>
<sequence length="251" mass="25058">MQEPMKRTTLAASAASLTAALLVVAAPIAANAHVSVTPDSAPAGATAQLTFSVGHGCDGSATTALTFTIPEEIVSVTPTVNPNWDVTKTSVDLADPVTDAHGNAIAQRVGEVVYTAKQPLADGFRDTVTLQLTLPADAAGDSIPFGVVQACVLGETAWTEVAADGQDASELDHPAPVVTVTDAVASDAGHGAHAAPDATGGSANAAAPTNAPEDTLARVLGLGGILVGAVGIVFAVATRRTQSTHTQIKEG</sequence>
<reference evidence="6" key="1">
    <citation type="submission" date="2018-04" db="EMBL/GenBank/DDBJ databases">
        <authorList>
            <person name="Liu S."/>
            <person name="Wang Z."/>
            <person name="Li J."/>
        </authorList>
    </citation>
    <scope>NUCLEOTIDE SEQUENCE [LARGE SCALE GENOMIC DNA]</scope>
    <source>
        <strain evidence="6">622</strain>
    </source>
</reference>
<dbReference type="Gene3D" id="2.60.40.2230">
    <property type="entry name" value="Uncharacterised protein YcnI-like PF07987, DUF1775"/>
    <property type="match status" value="1"/>
</dbReference>
<evidence type="ECO:0000259" key="4">
    <source>
        <dbReference type="Pfam" id="PF07987"/>
    </source>
</evidence>
<keyword evidence="3" id="KW-0732">Signal</keyword>
<dbReference type="Pfam" id="PF07987">
    <property type="entry name" value="DUF1775"/>
    <property type="match status" value="1"/>
</dbReference>
<feature type="transmembrane region" description="Helical" evidence="2">
    <location>
        <begin position="216"/>
        <end position="237"/>
    </location>
</feature>
<keyword evidence="6" id="KW-1185">Reference proteome</keyword>
<evidence type="ECO:0000256" key="1">
    <source>
        <dbReference type="SAM" id="MobiDB-lite"/>
    </source>
</evidence>
<dbReference type="EMBL" id="QEFB01000002">
    <property type="protein sequence ID" value="PWC07727.1"/>
    <property type="molecule type" value="Genomic_DNA"/>
</dbReference>
<keyword evidence="2" id="KW-1133">Transmembrane helix</keyword>
<dbReference type="CDD" id="cd08545">
    <property type="entry name" value="YcnI_like"/>
    <property type="match status" value="1"/>
</dbReference>
<dbReference type="InterPro" id="IPR038507">
    <property type="entry name" value="YcnI-like_sf"/>
</dbReference>
<keyword evidence="2" id="KW-0472">Membrane</keyword>
<evidence type="ECO:0000313" key="6">
    <source>
        <dbReference type="Proteomes" id="UP000244962"/>
    </source>
</evidence>
<evidence type="ECO:0000313" key="5">
    <source>
        <dbReference type="EMBL" id="PWC07727.1"/>
    </source>
</evidence>
<evidence type="ECO:0000256" key="2">
    <source>
        <dbReference type="SAM" id="Phobius"/>
    </source>
</evidence>